<reference evidence="10" key="1">
    <citation type="submission" date="2016-08" db="EMBL/GenBank/DDBJ databases">
        <authorList>
            <person name="Varghese N."/>
            <person name="Submissions Spin"/>
        </authorList>
    </citation>
    <scope>NUCLEOTIDE SEQUENCE [LARGE SCALE GENOMIC DNA]</scope>
    <source>
        <strain evidence="10">SGD-1123</strain>
    </source>
</reference>
<evidence type="ECO:0000313" key="10">
    <source>
        <dbReference type="Proteomes" id="UP000181997"/>
    </source>
</evidence>
<keyword evidence="5 7" id="KW-0472">Membrane</keyword>
<dbReference type="Proteomes" id="UP000181997">
    <property type="component" value="Unassembled WGS sequence"/>
</dbReference>
<keyword evidence="2" id="KW-1003">Cell membrane</keyword>
<feature type="transmembrane region" description="Helical" evidence="7">
    <location>
        <begin position="50"/>
        <end position="68"/>
    </location>
</feature>
<dbReference type="PANTHER" id="PTHR36115:SF9">
    <property type="entry name" value="LMO1584 PROTEIN"/>
    <property type="match status" value="1"/>
</dbReference>
<evidence type="ECO:0000256" key="5">
    <source>
        <dbReference type="ARBA" id="ARBA00023136"/>
    </source>
</evidence>
<proteinExistence type="predicted"/>
<comment type="subcellular location">
    <subcellularLocation>
        <location evidence="1">Cell membrane</location>
        <topology evidence="1">Multi-pass membrane protein</topology>
    </subcellularLocation>
</comment>
<keyword evidence="10" id="KW-1185">Reference proteome</keyword>
<evidence type="ECO:0000256" key="6">
    <source>
        <dbReference type="SAM" id="MobiDB-lite"/>
    </source>
</evidence>
<dbReference type="InterPro" id="IPR010432">
    <property type="entry name" value="RDD"/>
</dbReference>
<keyword evidence="3 7" id="KW-0812">Transmembrane</keyword>
<evidence type="ECO:0000259" key="8">
    <source>
        <dbReference type="Pfam" id="PF06271"/>
    </source>
</evidence>
<evidence type="ECO:0000256" key="1">
    <source>
        <dbReference type="ARBA" id="ARBA00004651"/>
    </source>
</evidence>
<dbReference type="PANTHER" id="PTHR36115">
    <property type="entry name" value="PROLINE-RICH ANTIGEN HOMOLOG-RELATED"/>
    <property type="match status" value="1"/>
</dbReference>
<feature type="transmembrane region" description="Helical" evidence="7">
    <location>
        <begin position="80"/>
        <end position="100"/>
    </location>
</feature>
<accession>A0A1C4ADX8</accession>
<feature type="transmembrane region" description="Helical" evidence="7">
    <location>
        <begin position="138"/>
        <end position="157"/>
    </location>
</feature>
<sequence>MSENQDAPRVHEEETVEKHDEMTSQHSVIQTPPPYKETRGYFLAGFWLRVWAYLIDLIVIGSITRLIVKPVFKVLDVSLVEGSMFAPISILSAIVFYGYFVLMTKFFSQTIGKMVLGIKVIDLKGSRPTWGTVIFRELIGRFISSTIFILYIVVAFTTKKQGIHDLFADTTVVQEKKKLEFSPAV</sequence>
<name>A0A1C4ADX8_9BACI</name>
<evidence type="ECO:0000256" key="2">
    <source>
        <dbReference type="ARBA" id="ARBA00022475"/>
    </source>
</evidence>
<evidence type="ECO:0000256" key="3">
    <source>
        <dbReference type="ARBA" id="ARBA00022692"/>
    </source>
</evidence>
<dbReference type="GO" id="GO:0005886">
    <property type="term" value="C:plasma membrane"/>
    <property type="evidence" value="ECO:0007669"/>
    <property type="project" value="UniProtKB-SubCell"/>
</dbReference>
<dbReference type="AlphaFoldDB" id="A0A1C4ADX8"/>
<evidence type="ECO:0000256" key="4">
    <source>
        <dbReference type="ARBA" id="ARBA00022989"/>
    </source>
</evidence>
<feature type="compositionally biased region" description="Basic and acidic residues" evidence="6">
    <location>
        <begin position="1"/>
        <end position="23"/>
    </location>
</feature>
<evidence type="ECO:0000313" key="9">
    <source>
        <dbReference type="EMBL" id="SCB92809.1"/>
    </source>
</evidence>
<organism evidence="9 10">
    <name type="scientific">[Bacillus] enclensis</name>
    <dbReference type="NCBI Taxonomy" id="1402860"/>
    <lineage>
        <taxon>Bacteria</taxon>
        <taxon>Bacillati</taxon>
        <taxon>Bacillota</taxon>
        <taxon>Bacilli</taxon>
        <taxon>Bacillales</taxon>
        <taxon>Bacillaceae</taxon>
        <taxon>Rossellomorea</taxon>
    </lineage>
</organism>
<feature type="region of interest" description="Disordered" evidence="6">
    <location>
        <begin position="1"/>
        <end position="31"/>
    </location>
</feature>
<dbReference type="EMBL" id="FMAU01000001">
    <property type="protein sequence ID" value="SCB92809.1"/>
    <property type="molecule type" value="Genomic_DNA"/>
</dbReference>
<protein>
    <submittedName>
        <fullName evidence="9">Uncharacterized membrane protein YckC, RDD family</fullName>
    </submittedName>
</protein>
<keyword evidence="4 7" id="KW-1133">Transmembrane helix</keyword>
<dbReference type="InterPro" id="IPR051791">
    <property type="entry name" value="Pra-immunoreactive"/>
</dbReference>
<dbReference type="Pfam" id="PF06271">
    <property type="entry name" value="RDD"/>
    <property type="match status" value="1"/>
</dbReference>
<feature type="domain" description="RDD" evidence="8">
    <location>
        <begin position="43"/>
        <end position="168"/>
    </location>
</feature>
<evidence type="ECO:0000256" key="7">
    <source>
        <dbReference type="SAM" id="Phobius"/>
    </source>
</evidence>
<gene>
    <name evidence="9" type="ORF">GA0061094_1469</name>
</gene>